<dbReference type="STRING" id="413882.AAW51_4368"/>
<dbReference type="PANTHER" id="PTHR30469:SF15">
    <property type="entry name" value="HLYD FAMILY OF SECRETION PROTEINS"/>
    <property type="match status" value="1"/>
</dbReference>
<evidence type="ECO:0000313" key="7">
    <source>
        <dbReference type="EMBL" id="AKJ31059.1"/>
    </source>
</evidence>
<dbReference type="InterPro" id="IPR058792">
    <property type="entry name" value="Beta-barrel_RND_2"/>
</dbReference>
<dbReference type="SUPFAM" id="SSF111369">
    <property type="entry name" value="HlyD-like secretion proteins"/>
    <property type="match status" value="1"/>
</dbReference>
<comment type="similarity">
    <text evidence="1">Belongs to the membrane fusion protein (MFP) (TC 8.A.1) family.</text>
</comment>
<protein>
    <submittedName>
        <fullName evidence="7">RND transporter</fullName>
    </submittedName>
</protein>
<dbReference type="GO" id="GO:0015562">
    <property type="term" value="F:efflux transmembrane transporter activity"/>
    <property type="evidence" value="ECO:0007669"/>
    <property type="project" value="TreeGrafter"/>
</dbReference>
<dbReference type="Gene3D" id="1.10.287.470">
    <property type="entry name" value="Helix hairpin bin"/>
    <property type="match status" value="1"/>
</dbReference>
<dbReference type="EMBL" id="CP011371">
    <property type="protein sequence ID" value="AKJ31059.1"/>
    <property type="molecule type" value="Genomic_DNA"/>
</dbReference>
<dbReference type="Pfam" id="PF25989">
    <property type="entry name" value="YknX_C"/>
    <property type="match status" value="1"/>
</dbReference>
<feature type="coiled-coil region" evidence="2">
    <location>
        <begin position="135"/>
        <end position="211"/>
    </location>
</feature>
<dbReference type="KEGG" id="pbh:AAW51_4368"/>
<dbReference type="Gene3D" id="2.40.420.20">
    <property type="match status" value="1"/>
</dbReference>
<evidence type="ECO:0000259" key="6">
    <source>
        <dbReference type="Pfam" id="PF25989"/>
    </source>
</evidence>
<dbReference type="Gene3D" id="2.40.30.170">
    <property type="match status" value="1"/>
</dbReference>
<sequence>MPRPHLQQQSIDEKQMQNRQKTFVRQGAVAAVVALACATALWLLGRGETAAANSAASAAAPAAPASADATKAALTVTTTRPRPAEWAQTLAANGNVAPWQEAVVGAELGGLRLSEVRVNVGDVVRKGQVLALLSADTVQAQLAQTRAALAETQATLADAQANAERARQLQTTGAISAQQINQYLTAEQTARARLEAQRAALKAEELRLSQTRVLAPDDGVISARQATVGSVAQPGQELFRLIRRGRLEWRAEVTAAELGRLRSGMKATLVAADGTPVEGTVRMVAPTIDPQTRNGLVYVDLPADAGVRAGMFARGEFQVGRSGALTLPQSAVLLRDGFQYVFHVGPDGQVSQLKVTTGRRLGDRIEVLSGLKPEMPVVASGAGFLSDGDVVKVVAAPQVAAAPGAGVSAASAAPAVRR</sequence>
<feature type="transmembrane region" description="Helical" evidence="3">
    <location>
        <begin position="23"/>
        <end position="44"/>
    </location>
</feature>
<feature type="domain" description="CzcB-like barrel-sandwich hybrid" evidence="5">
    <location>
        <begin position="102"/>
        <end position="241"/>
    </location>
</feature>
<dbReference type="InterPro" id="IPR058647">
    <property type="entry name" value="BSH_CzcB-like"/>
</dbReference>
<dbReference type="Proteomes" id="UP000035352">
    <property type="component" value="Chromosome"/>
</dbReference>
<organism evidence="7 8">
    <name type="scientific">Caldimonas brevitalea</name>
    <dbReference type="NCBI Taxonomy" id="413882"/>
    <lineage>
        <taxon>Bacteria</taxon>
        <taxon>Pseudomonadati</taxon>
        <taxon>Pseudomonadota</taxon>
        <taxon>Betaproteobacteria</taxon>
        <taxon>Burkholderiales</taxon>
        <taxon>Sphaerotilaceae</taxon>
        <taxon>Caldimonas</taxon>
    </lineage>
</organism>
<evidence type="ECO:0000259" key="5">
    <source>
        <dbReference type="Pfam" id="PF25973"/>
    </source>
</evidence>
<dbReference type="NCBIfam" id="TIGR01730">
    <property type="entry name" value="RND_mfp"/>
    <property type="match status" value="1"/>
</dbReference>
<dbReference type="GO" id="GO:1990281">
    <property type="term" value="C:efflux pump complex"/>
    <property type="evidence" value="ECO:0007669"/>
    <property type="project" value="TreeGrafter"/>
</dbReference>
<evidence type="ECO:0000256" key="3">
    <source>
        <dbReference type="SAM" id="Phobius"/>
    </source>
</evidence>
<evidence type="ECO:0000259" key="4">
    <source>
        <dbReference type="Pfam" id="PF25954"/>
    </source>
</evidence>
<feature type="domain" description="CusB-like beta-barrel" evidence="4">
    <location>
        <begin position="251"/>
        <end position="317"/>
    </location>
</feature>
<name>A0A0G3BNN1_9BURK</name>
<keyword evidence="8" id="KW-1185">Reference proteome</keyword>
<dbReference type="Pfam" id="PF25954">
    <property type="entry name" value="Beta-barrel_RND_2"/>
    <property type="match status" value="1"/>
</dbReference>
<accession>A0A0G3BNN1</accession>
<dbReference type="InterPro" id="IPR006143">
    <property type="entry name" value="RND_pump_MFP"/>
</dbReference>
<keyword evidence="2" id="KW-0175">Coiled coil</keyword>
<dbReference type="Gene3D" id="2.40.50.100">
    <property type="match status" value="1"/>
</dbReference>
<feature type="domain" description="YknX-like C-terminal permuted SH3-like" evidence="6">
    <location>
        <begin position="324"/>
        <end position="393"/>
    </location>
</feature>
<proteinExistence type="inferred from homology"/>
<gene>
    <name evidence="7" type="ORF">AAW51_4368</name>
</gene>
<dbReference type="PATRIC" id="fig|413882.6.peg.4566"/>
<keyword evidence="3" id="KW-0812">Transmembrane</keyword>
<keyword evidence="3" id="KW-0472">Membrane</keyword>
<dbReference type="PANTHER" id="PTHR30469">
    <property type="entry name" value="MULTIDRUG RESISTANCE PROTEIN MDTA"/>
    <property type="match status" value="1"/>
</dbReference>
<dbReference type="Pfam" id="PF25973">
    <property type="entry name" value="BSH_CzcB"/>
    <property type="match status" value="1"/>
</dbReference>
<evidence type="ECO:0000313" key="8">
    <source>
        <dbReference type="Proteomes" id="UP000035352"/>
    </source>
</evidence>
<evidence type="ECO:0000256" key="1">
    <source>
        <dbReference type="ARBA" id="ARBA00009477"/>
    </source>
</evidence>
<dbReference type="AlphaFoldDB" id="A0A0G3BNN1"/>
<reference evidence="7 8" key="1">
    <citation type="submission" date="2015-05" db="EMBL/GenBank/DDBJ databases">
        <authorList>
            <person name="Tang B."/>
            <person name="Yu Y."/>
        </authorList>
    </citation>
    <scope>NUCLEOTIDE SEQUENCE [LARGE SCALE GENOMIC DNA]</scope>
    <source>
        <strain evidence="7 8">DSM 7029</strain>
    </source>
</reference>
<dbReference type="InterPro" id="IPR058637">
    <property type="entry name" value="YknX-like_C"/>
</dbReference>
<keyword evidence="3" id="KW-1133">Transmembrane helix</keyword>
<evidence type="ECO:0000256" key="2">
    <source>
        <dbReference type="SAM" id="Coils"/>
    </source>
</evidence>